<organism evidence="1">
    <name type="scientific">Brugia malayi</name>
    <name type="common">Filarial nematode worm</name>
    <dbReference type="NCBI Taxonomy" id="6279"/>
    <lineage>
        <taxon>Eukaryota</taxon>
        <taxon>Metazoa</taxon>
        <taxon>Ecdysozoa</taxon>
        <taxon>Nematoda</taxon>
        <taxon>Chromadorea</taxon>
        <taxon>Rhabditida</taxon>
        <taxon>Spirurina</taxon>
        <taxon>Spiruromorpha</taxon>
        <taxon>Filarioidea</taxon>
        <taxon>Onchocercidae</taxon>
        <taxon>Brugia</taxon>
    </lineage>
</organism>
<name>A0A4E9FEA4_BRUMA</name>
<dbReference type="KEGG" id="bmy:BM_BM17533"/>
<keyword evidence="2" id="KW-1185">Reference proteome</keyword>
<dbReference type="GeneID" id="66058839"/>
<accession>A0A4E9FEA4</accession>
<dbReference type="Proteomes" id="UP000006672">
    <property type="component" value="Unassembled WGS sequence"/>
</dbReference>
<dbReference type="WBParaSite" id="Bm17533.1">
    <property type="protein sequence ID" value="Bm17533.1"/>
    <property type="gene ID" value="WBGene00268676"/>
</dbReference>
<reference evidence="1" key="2">
    <citation type="submission" date="2019-04" db="EMBL/GenBank/DDBJ databases">
        <authorList>
            <person name="Howe K."/>
            <person name="Paulini M."/>
            <person name="Williams G."/>
        </authorList>
    </citation>
    <scope>NUCLEOTIDE SEQUENCE [LARGE SCALE GENOMIC DNA]</scope>
    <source>
        <strain evidence="1">FR3</strain>
    </source>
</reference>
<protein>
    <submittedName>
        <fullName evidence="1 3">Uncharacterized protein</fullName>
    </submittedName>
</protein>
<evidence type="ECO:0000313" key="2">
    <source>
        <dbReference type="Proteomes" id="UP000006672"/>
    </source>
</evidence>
<reference evidence="2" key="1">
    <citation type="journal article" date="2007" name="Science">
        <title>Draft genome of the filarial nematode parasite Brugia malayi.</title>
        <authorList>
            <person name="Ghedin E."/>
            <person name="Wang S."/>
            <person name="Spiro D."/>
            <person name="Caler E."/>
            <person name="Zhao Q."/>
            <person name="Crabtree J."/>
            <person name="Allen J.E."/>
            <person name="Delcher A.L."/>
            <person name="Guiliano D.B."/>
            <person name="Miranda-Saavedra D."/>
            <person name="Angiuoli S.V."/>
            <person name="Creasy T."/>
            <person name="Amedeo P."/>
            <person name="Haas B."/>
            <person name="El-Sayed N.M."/>
            <person name="Wortman J.R."/>
            <person name="Feldblyum T."/>
            <person name="Tallon L."/>
            <person name="Schatz M."/>
            <person name="Shumway M."/>
            <person name="Koo H."/>
            <person name="Salzberg S.L."/>
            <person name="Schobel S."/>
            <person name="Pertea M."/>
            <person name="Pop M."/>
            <person name="White O."/>
            <person name="Barton G.J."/>
            <person name="Carlow C.K."/>
            <person name="Crawford M.J."/>
            <person name="Daub J."/>
            <person name="Dimmic M.W."/>
            <person name="Estes C.F."/>
            <person name="Foster J.M."/>
            <person name="Ganatra M."/>
            <person name="Gregory W.F."/>
            <person name="Johnson N.M."/>
            <person name="Jin J."/>
            <person name="Komuniecki R."/>
            <person name="Korf I."/>
            <person name="Kumar S."/>
            <person name="Laney S."/>
            <person name="Li B.W."/>
            <person name="Li W."/>
            <person name="Lindblom T.H."/>
            <person name="Lustigman S."/>
            <person name="Ma D."/>
            <person name="Maina C.V."/>
            <person name="Martin D.M."/>
            <person name="McCarter J.P."/>
            <person name="McReynolds L."/>
            <person name="Mitreva M."/>
            <person name="Nutman T.B."/>
            <person name="Parkinson J."/>
            <person name="Peregrin-Alvarez J.M."/>
            <person name="Poole C."/>
            <person name="Ren Q."/>
            <person name="Saunders L."/>
            <person name="Sluder A.E."/>
            <person name="Smith K."/>
            <person name="Stanke M."/>
            <person name="Unnasch T.R."/>
            <person name="Ware J."/>
            <person name="Wei A.D."/>
            <person name="Weil G."/>
            <person name="Williams D.J."/>
            <person name="Zhang Y."/>
            <person name="Williams S.A."/>
            <person name="Fraser-Liggett C."/>
            <person name="Slatko B."/>
            <person name="Blaxter M.L."/>
            <person name="Scott A.L."/>
        </authorList>
    </citation>
    <scope>NUCLEOTIDE SEQUENCE</scope>
    <source>
        <strain evidence="2">FR3</strain>
    </source>
</reference>
<evidence type="ECO:0000313" key="3">
    <source>
        <dbReference type="WBParaSite" id="Bm17533.1"/>
    </source>
</evidence>
<accession>A0A5S6PDL9</accession>
<dbReference type="AlphaFoldDB" id="A0A4E9FEA4"/>
<gene>
    <name evidence="1 3" type="primary">Bm17533</name>
    <name evidence="1" type="ORF">BM_BM17533</name>
</gene>
<sequence>MSAIETKQRRKSNIIKGFAKQNKLITMRPSTDDNDNITNNGTTNQQLGCMTISDTIMINVIT</sequence>
<proteinExistence type="predicted"/>
<dbReference type="RefSeq" id="XP_042935055.1">
    <property type="nucleotide sequence ID" value="XM_043079121.1"/>
</dbReference>
<reference evidence="3" key="3">
    <citation type="submission" date="2019-12" db="UniProtKB">
        <authorList>
            <consortium name="WormBaseParasite"/>
        </authorList>
    </citation>
    <scope>IDENTIFICATION</scope>
</reference>
<dbReference type="EMBL" id="CAAKNF010000193">
    <property type="protein sequence ID" value="VIO94569.1"/>
    <property type="molecule type" value="Genomic_DNA"/>
</dbReference>
<dbReference type="CTD" id="66058839"/>
<evidence type="ECO:0000313" key="1">
    <source>
        <dbReference type="EMBL" id="VIO94569.1"/>
    </source>
</evidence>